<feature type="non-terminal residue" evidence="3">
    <location>
        <position position="804"/>
    </location>
</feature>
<sequence>MLAWFTCILLHTLHQNSMYVWLVSILLLASSAISSPSPPTTIINCSSLPSTNVSAVVVRSAGQYNVACTESSEWYVYIVGCEDSSDANKTVSIRLLSSPTQVIVSDNATLLSPIVAAASSLAGCTVSVTFTTNTTVPPTGLLSSHVFVATASHLRSVSVLLQATLFLEGYFITIGGNGSGTIGQALVAADPSSSVVCRQSTVAVCSVTLGTSILHLAGLAAASISLNGTNVTGALWPSQGEWFGGGFVPASTFALIAVDNHTQSLPTSSSTLDVILAAIQGTVIGTNRLLTAYQFNGLAATSVYSSFPTFNGTILVQNSTLLGSSLTAIFELTGVLFLTLHLHGVTSTGAVIYVTPRIAEETRISISMEDCFFTSNSGSIATVTYADGAPLSLVPLYKISITNTIMDLPNSVSAFTVQSSVSTRIHIVVTSSVVLLGTNAACLLQITINKAPGSAGVETPILNGSKLKFRDVKFMQRWTYLTSVGEATVASAISVYGVVNTTIEFQSCTFTTQQLTASHTLKPPALLLAVTGSFNLSTLLWYDTITQVYPIGTGAEVLQPPALTIGNINSSLLQFRESTFTNILAVGQLTQSSKSTLNSNTAIDIGCNTWWCQTFNASNTLSSSCALITPQTFCNDTDIPPWITFTVLNSTCTLQTTLTGSMSMPNSLTVSSTLRNTRGATTTMTATHRTAAHRGLSSSLSNTNVRTQSQSDSSLYPSPTATILPITFAASPPEQPVVVQAVVVGAVAPLAGGVLSTSAAGVIQRSTVALRFSNCAWSAAPPSASPQQTDTRGQYMTVSENPTR</sequence>
<feature type="compositionally biased region" description="Polar residues" evidence="1">
    <location>
        <begin position="787"/>
        <end position="804"/>
    </location>
</feature>
<evidence type="ECO:0000256" key="2">
    <source>
        <dbReference type="SAM" id="SignalP"/>
    </source>
</evidence>
<dbReference type="Proteomes" id="UP000051952">
    <property type="component" value="Unassembled WGS sequence"/>
</dbReference>
<proteinExistence type="predicted"/>
<evidence type="ECO:0000313" key="4">
    <source>
        <dbReference type="Proteomes" id="UP000051952"/>
    </source>
</evidence>
<name>A0A0S4J2B9_BODSA</name>
<dbReference type="EMBL" id="CYKH01001124">
    <property type="protein sequence ID" value="CUG84557.1"/>
    <property type="molecule type" value="Genomic_DNA"/>
</dbReference>
<accession>A0A0S4J2B9</accession>
<evidence type="ECO:0008006" key="5">
    <source>
        <dbReference type="Google" id="ProtNLM"/>
    </source>
</evidence>
<keyword evidence="4" id="KW-1185">Reference proteome</keyword>
<feature type="signal peptide" evidence="2">
    <location>
        <begin position="1"/>
        <end position="34"/>
    </location>
</feature>
<feature type="region of interest" description="Disordered" evidence="1">
    <location>
        <begin position="779"/>
        <end position="804"/>
    </location>
</feature>
<reference evidence="4" key="1">
    <citation type="submission" date="2015-09" db="EMBL/GenBank/DDBJ databases">
        <authorList>
            <consortium name="Pathogen Informatics"/>
        </authorList>
    </citation>
    <scope>NUCLEOTIDE SEQUENCE [LARGE SCALE GENOMIC DNA]</scope>
    <source>
        <strain evidence="4">Lake Konstanz</strain>
    </source>
</reference>
<protein>
    <recommendedName>
        <fullName evidence="5">Membrane-associated protein</fullName>
    </recommendedName>
</protein>
<gene>
    <name evidence="3" type="ORF">BSAL_88875</name>
</gene>
<feature type="compositionally biased region" description="Polar residues" evidence="1">
    <location>
        <begin position="697"/>
        <end position="716"/>
    </location>
</feature>
<feature type="region of interest" description="Disordered" evidence="1">
    <location>
        <begin position="695"/>
        <end position="716"/>
    </location>
</feature>
<dbReference type="VEuPathDB" id="TriTrypDB:BSAL_88875"/>
<evidence type="ECO:0000256" key="1">
    <source>
        <dbReference type="SAM" id="MobiDB-lite"/>
    </source>
</evidence>
<feature type="chain" id="PRO_5006621898" description="Membrane-associated protein" evidence="2">
    <location>
        <begin position="35"/>
        <end position="804"/>
    </location>
</feature>
<organism evidence="3 4">
    <name type="scientific">Bodo saltans</name>
    <name type="common">Flagellated protozoan</name>
    <dbReference type="NCBI Taxonomy" id="75058"/>
    <lineage>
        <taxon>Eukaryota</taxon>
        <taxon>Discoba</taxon>
        <taxon>Euglenozoa</taxon>
        <taxon>Kinetoplastea</taxon>
        <taxon>Metakinetoplastina</taxon>
        <taxon>Eubodonida</taxon>
        <taxon>Bodonidae</taxon>
        <taxon>Bodo</taxon>
    </lineage>
</organism>
<evidence type="ECO:0000313" key="3">
    <source>
        <dbReference type="EMBL" id="CUG84557.1"/>
    </source>
</evidence>
<dbReference type="AlphaFoldDB" id="A0A0S4J2B9"/>
<keyword evidence="2" id="KW-0732">Signal</keyword>